<dbReference type="PANTHER" id="PTHR32063:SF12">
    <property type="entry name" value="CATION EFFLUX SYSTEM PROTEIN"/>
    <property type="match status" value="1"/>
</dbReference>
<evidence type="ECO:0000256" key="8">
    <source>
        <dbReference type="SAM" id="Phobius"/>
    </source>
</evidence>
<feature type="transmembrane region" description="Helical" evidence="8">
    <location>
        <begin position="440"/>
        <end position="457"/>
    </location>
</feature>
<dbReference type="SUPFAM" id="SSF82714">
    <property type="entry name" value="Multidrug efflux transporter AcrB TolC docking domain, DN and DC subdomains"/>
    <property type="match status" value="2"/>
</dbReference>
<dbReference type="Gene3D" id="3.30.70.1440">
    <property type="entry name" value="Multidrug efflux transporter AcrB pore domain"/>
    <property type="match status" value="1"/>
</dbReference>
<keyword evidence="7 8" id="KW-0472">Membrane</keyword>
<dbReference type="InterPro" id="IPR001036">
    <property type="entry name" value="Acrflvin-R"/>
</dbReference>
<dbReference type="Gene3D" id="3.30.70.1430">
    <property type="entry name" value="Multidrug efflux transporter AcrB pore domain"/>
    <property type="match status" value="2"/>
</dbReference>
<name>A0ABP1C406_9GAMM</name>
<proteinExistence type="inferred from homology"/>
<dbReference type="InterPro" id="IPR004763">
    <property type="entry name" value="CusA-like"/>
</dbReference>
<keyword evidence="5 8" id="KW-0812">Transmembrane</keyword>
<dbReference type="Gene3D" id="1.20.1640.10">
    <property type="entry name" value="Multidrug efflux transporter AcrB transmembrane domain"/>
    <property type="match status" value="2"/>
</dbReference>
<feature type="transmembrane region" description="Helical" evidence="8">
    <location>
        <begin position="990"/>
        <end position="1013"/>
    </location>
</feature>
<feature type="transmembrane region" description="Helical" evidence="8">
    <location>
        <begin position="861"/>
        <end position="880"/>
    </location>
</feature>
<keyword evidence="4" id="KW-1003">Cell membrane</keyword>
<evidence type="ECO:0000313" key="9">
    <source>
        <dbReference type="EMBL" id="CAL1238921.1"/>
    </source>
</evidence>
<dbReference type="NCBIfam" id="TIGR00914">
    <property type="entry name" value="2A0601"/>
    <property type="match status" value="1"/>
</dbReference>
<evidence type="ECO:0000313" key="10">
    <source>
        <dbReference type="Proteomes" id="UP001497493"/>
    </source>
</evidence>
<evidence type="ECO:0000256" key="5">
    <source>
        <dbReference type="ARBA" id="ARBA00022692"/>
    </source>
</evidence>
<evidence type="ECO:0000256" key="6">
    <source>
        <dbReference type="ARBA" id="ARBA00022989"/>
    </source>
</evidence>
<dbReference type="SUPFAM" id="SSF82693">
    <property type="entry name" value="Multidrug efflux transporter AcrB pore domain, PN1, PN2, PC1 and PC2 subdomains"/>
    <property type="match status" value="3"/>
</dbReference>
<comment type="subcellular location">
    <subcellularLocation>
        <location evidence="1">Cell membrane</location>
        <topology evidence="1">Multi-pass membrane protein</topology>
    </subcellularLocation>
</comment>
<feature type="transmembrane region" description="Helical" evidence="8">
    <location>
        <begin position="913"/>
        <end position="938"/>
    </location>
</feature>
<sequence>MIYRILVFCLQQRLLVVGLTLVIIGLGVLSFEKLPIQAFPDVQNVFVQVVTQYPGQAPEEVEKAVTLPIEREMNGLPYLINMRSVSIFGLSVVTLTFDDDAEDYFSRQQVLERLRNVNLPNDVNPVLGPLSTGVGEIYRYIIDAKGIPLIEQRALEDWVIEPRLRTVRGVADVVSFGGGVKQFQVLVKLERLKSFGLSISDVYQAIAANNKNTGGGYIEHGDEALVVRGVGLLAAAEEIGAITVATRAGTPIKVKDLADIVVGPQPRTGIVGYNERDDVVEGVVLLTKGKDAINVLSQVKAKIANLNAYRLPPGVKIKPIYDRTELVQHTVHTVEHNMLEGAFLILLILMVFLRSLWVAVIVTLVIPLSLLFAFILMDARGVSANLISLGAIDFGIIVDSAVVLVEAVMVKTTLEMHRQESLNHMRQSLVMTAAEMGRPILFSKAIIITAFLPIFTFQRVEAKIFSPMAYTLSFALLGSLVISLTLIPVLLSFLLGKPLEERPNPLVHAMERVYRRLLEGLLRRPQPLIGGAVLALVLSLGLLKVIGTEFMPKLDEGNIWLTITLPTPISLNKAKEIERSVRERLQTFPEAKTILTQLGRPEDGTDPKGFNNLEILIALQPKETWRFASKDRLIEAMKDKLSVFPGVQLNFSQVIQDNVEEAISGVKGEIAVKIFGDDLKILQEKADQVVQILKSIPGATDVAAEQQAGLAQVVIDIDRARIARYGINVSDVTDVIEMGVGGKTASQFLEGSRRFDIVVRLAGEDRSAVADLENLTVTAPDGSRIPLAQLAEIKVDIGASRISREENIRRIAIKCNLMGRDQGGFVQEAMPRVAREVSLPPGYHIQWSGQFENQQRAMKRLSIIVPISLTLIFVLLFWAFQSVKHAALIVMNVPFALIGGLVALWLTGINLSVSAAVGFIALFGIAVQNGVILISQLNHLLREGLPLRDAIVTGATSRLRPVVMTALMAMLGLFPAALSTSVGSETAKPFAVVIIGGLVTATLLTLTLLPLLYRYFEARSASADDSRGAPP</sequence>
<dbReference type="Pfam" id="PF00873">
    <property type="entry name" value="ACR_tran"/>
    <property type="match status" value="1"/>
</dbReference>
<keyword evidence="6 8" id="KW-1133">Transmembrane helix</keyword>
<feature type="transmembrane region" description="Helical" evidence="8">
    <location>
        <begin position="341"/>
        <end position="374"/>
    </location>
</feature>
<protein>
    <submittedName>
        <fullName evidence="9">Cation efflux system protein CzcA</fullName>
    </submittedName>
</protein>
<feature type="transmembrane region" description="Helical" evidence="8">
    <location>
        <begin position="386"/>
        <end position="410"/>
    </location>
</feature>
<feature type="transmembrane region" description="Helical" evidence="8">
    <location>
        <begin position="469"/>
        <end position="495"/>
    </location>
</feature>
<dbReference type="InterPro" id="IPR027463">
    <property type="entry name" value="AcrB_DN_DC_subdom"/>
</dbReference>
<dbReference type="Gene3D" id="3.30.70.1320">
    <property type="entry name" value="Multidrug efflux transporter AcrB pore domain like"/>
    <property type="match status" value="1"/>
</dbReference>
<evidence type="ECO:0000256" key="3">
    <source>
        <dbReference type="ARBA" id="ARBA00022448"/>
    </source>
</evidence>
<feature type="transmembrane region" description="Helical" evidence="8">
    <location>
        <begin position="12"/>
        <end position="31"/>
    </location>
</feature>
<reference evidence="9 10" key="1">
    <citation type="submission" date="2024-04" db="EMBL/GenBank/DDBJ databases">
        <authorList>
            <person name="Cremers G."/>
        </authorList>
    </citation>
    <scope>NUCLEOTIDE SEQUENCE [LARGE SCALE GENOMIC DNA]</scope>
    <source>
        <strain evidence="9">MeCH1-AG</strain>
    </source>
</reference>
<organism evidence="9 10">
    <name type="scientific">Candidatus Methylocalor cossyra</name>
    <dbReference type="NCBI Taxonomy" id="3108543"/>
    <lineage>
        <taxon>Bacteria</taxon>
        <taxon>Pseudomonadati</taxon>
        <taxon>Pseudomonadota</taxon>
        <taxon>Gammaproteobacteria</taxon>
        <taxon>Methylococcales</taxon>
        <taxon>Methylococcaceae</taxon>
        <taxon>Candidatus Methylocalor</taxon>
    </lineage>
</organism>
<feature type="transmembrane region" description="Helical" evidence="8">
    <location>
        <begin position="958"/>
        <end position="978"/>
    </location>
</feature>
<dbReference type="PANTHER" id="PTHR32063">
    <property type="match status" value="1"/>
</dbReference>
<evidence type="ECO:0000256" key="7">
    <source>
        <dbReference type="ARBA" id="ARBA00023136"/>
    </source>
</evidence>
<evidence type="ECO:0000256" key="2">
    <source>
        <dbReference type="ARBA" id="ARBA00010942"/>
    </source>
</evidence>
<dbReference type="Proteomes" id="UP001497493">
    <property type="component" value="Chromosome"/>
</dbReference>
<evidence type="ECO:0000256" key="4">
    <source>
        <dbReference type="ARBA" id="ARBA00022475"/>
    </source>
</evidence>
<feature type="transmembrane region" description="Helical" evidence="8">
    <location>
        <begin position="886"/>
        <end position="906"/>
    </location>
</feature>
<dbReference type="PRINTS" id="PR00702">
    <property type="entry name" value="ACRIFLAVINRP"/>
</dbReference>
<dbReference type="SUPFAM" id="SSF82866">
    <property type="entry name" value="Multidrug efflux transporter AcrB transmembrane domain"/>
    <property type="match status" value="2"/>
</dbReference>
<dbReference type="EMBL" id="OZ026884">
    <property type="protein sequence ID" value="CAL1238921.1"/>
    <property type="molecule type" value="Genomic_DNA"/>
</dbReference>
<evidence type="ECO:0000256" key="1">
    <source>
        <dbReference type="ARBA" id="ARBA00004651"/>
    </source>
</evidence>
<keyword evidence="3" id="KW-0813">Transport</keyword>
<gene>
    <name evidence="9" type="primary">czcA</name>
    <name evidence="9" type="ORF">MECH1_V1_0140</name>
</gene>
<keyword evidence="10" id="KW-1185">Reference proteome</keyword>
<comment type="similarity">
    <text evidence="2">Belongs to the resistance-nodulation-cell division (RND) (TC 2.A.6) family.</text>
</comment>
<dbReference type="Gene3D" id="3.30.2090.10">
    <property type="entry name" value="Multidrug efflux transporter AcrB TolC docking domain, DN and DC subdomains"/>
    <property type="match status" value="2"/>
</dbReference>
<accession>A0ABP1C406</accession>
<dbReference type="RefSeq" id="WP_348758528.1">
    <property type="nucleotide sequence ID" value="NZ_OZ026884.1"/>
</dbReference>